<feature type="domain" description="Response regulatory" evidence="3">
    <location>
        <begin position="2"/>
        <end position="118"/>
    </location>
</feature>
<reference evidence="4 5" key="1">
    <citation type="journal article" date="2015" name="Nature">
        <title>rRNA introns, odd ribosomes, and small enigmatic genomes across a large radiation of phyla.</title>
        <authorList>
            <person name="Brown C.T."/>
            <person name="Hug L.A."/>
            <person name="Thomas B.C."/>
            <person name="Sharon I."/>
            <person name="Castelle C.J."/>
            <person name="Singh A."/>
            <person name="Wilkins M.J."/>
            <person name="Williams K.H."/>
            <person name="Banfield J.F."/>
        </authorList>
    </citation>
    <scope>NUCLEOTIDE SEQUENCE [LARGE SCALE GENOMIC DNA]</scope>
</reference>
<evidence type="ECO:0000313" key="4">
    <source>
        <dbReference type="EMBL" id="KKQ90126.1"/>
    </source>
</evidence>
<dbReference type="Proteomes" id="UP000033934">
    <property type="component" value="Unassembled WGS sequence"/>
</dbReference>
<dbReference type="EMBL" id="LBVO01000012">
    <property type="protein sequence ID" value="KKQ90126.1"/>
    <property type="molecule type" value="Genomic_DNA"/>
</dbReference>
<name>A0A0G0PLH1_9BACT</name>
<dbReference type="PROSITE" id="PS50110">
    <property type="entry name" value="RESPONSE_REGULATORY"/>
    <property type="match status" value="1"/>
</dbReference>
<evidence type="ECO:0000259" key="3">
    <source>
        <dbReference type="PROSITE" id="PS50110"/>
    </source>
</evidence>
<organism evidence="4 5">
    <name type="scientific">Berkelbacteria bacterium GW2011_GWA2_38_9</name>
    <dbReference type="NCBI Taxonomy" id="1618334"/>
    <lineage>
        <taxon>Bacteria</taxon>
        <taxon>Candidatus Berkelbacteria</taxon>
    </lineage>
</organism>
<dbReference type="AlphaFoldDB" id="A0A0G0PLH1"/>
<accession>A0A0G0PLH1</accession>
<keyword evidence="1 2" id="KW-0597">Phosphoprotein</keyword>
<dbReference type="PANTHER" id="PTHR44591">
    <property type="entry name" value="STRESS RESPONSE REGULATOR PROTEIN 1"/>
    <property type="match status" value="1"/>
</dbReference>
<evidence type="ECO:0000256" key="1">
    <source>
        <dbReference type="ARBA" id="ARBA00022553"/>
    </source>
</evidence>
<dbReference type="Gene3D" id="3.40.50.2300">
    <property type="match status" value="1"/>
</dbReference>
<feature type="modified residue" description="4-aspartylphosphate" evidence="2">
    <location>
        <position position="51"/>
    </location>
</feature>
<dbReference type="InterPro" id="IPR050595">
    <property type="entry name" value="Bact_response_regulator"/>
</dbReference>
<evidence type="ECO:0000313" key="5">
    <source>
        <dbReference type="Proteomes" id="UP000033934"/>
    </source>
</evidence>
<dbReference type="PANTHER" id="PTHR44591:SF3">
    <property type="entry name" value="RESPONSE REGULATORY DOMAIN-CONTAINING PROTEIN"/>
    <property type="match status" value="1"/>
</dbReference>
<gene>
    <name evidence="4" type="ORF">UT11_C0012G0004</name>
</gene>
<protein>
    <submittedName>
        <fullName evidence="4">Response regulator receiver modulated diguanylate cyclase</fullName>
    </submittedName>
</protein>
<dbReference type="Pfam" id="PF00072">
    <property type="entry name" value="Response_reg"/>
    <property type="match status" value="1"/>
</dbReference>
<dbReference type="SMART" id="SM00448">
    <property type="entry name" value="REC"/>
    <property type="match status" value="1"/>
</dbReference>
<comment type="caution">
    <text evidence="4">The sequence shown here is derived from an EMBL/GenBank/DDBJ whole genome shotgun (WGS) entry which is preliminary data.</text>
</comment>
<dbReference type="InterPro" id="IPR011006">
    <property type="entry name" value="CheY-like_superfamily"/>
</dbReference>
<proteinExistence type="predicted"/>
<dbReference type="GO" id="GO:0000160">
    <property type="term" value="P:phosphorelay signal transduction system"/>
    <property type="evidence" value="ECO:0007669"/>
    <property type="project" value="InterPro"/>
</dbReference>
<dbReference type="SUPFAM" id="SSF52172">
    <property type="entry name" value="CheY-like"/>
    <property type="match status" value="1"/>
</dbReference>
<evidence type="ECO:0000256" key="2">
    <source>
        <dbReference type="PROSITE-ProRule" id="PRU00169"/>
    </source>
</evidence>
<dbReference type="InterPro" id="IPR001789">
    <property type="entry name" value="Sig_transdc_resp-reg_receiver"/>
</dbReference>
<sequence length="124" mass="14091">MKILIVDDEKLLLDLYHDILVENGFEVVMTTNSKEGIEIAKREMPDVILLDILMPEMNGFDVAKILKSDDTMKNIPIYLLTNLPEESSSEKAKELGVSGYMMKAMTEPSKLAEEMKNIQNQLKK</sequence>